<organism evidence="2 3">
    <name type="scientific">Massarina eburnea CBS 473.64</name>
    <dbReference type="NCBI Taxonomy" id="1395130"/>
    <lineage>
        <taxon>Eukaryota</taxon>
        <taxon>Fungi</taxon>
        <taxon>Dikarya</taxon>
        <taxon>Ascomycota</taxon>
        <taxon>Pezizomycotina</taxon>
        <taxon>Dothideomycetes</taxon>
        <taxon>Pleosporomycetidae</taxon>
        <taxon>Pleosporales</taxon>
        <taxon>Massarineae</taxon>
        <taxon>Massarinaceae</taxon>
        <taxon>Massarina</taxon>
    </lineage>
</organism>
<evidence type="ECO:0000313" key="2">
    <source>
        <dbReference type="EMBL" id="KAF2636852.1"/>
    </source>
</evidence>
<evidence type="ECO:0000256" key="1">
    <source>
        <dbReference type="SAM" id="Phobius"/>
    </source>
</evidence>
<name>A0A6A6RNL8_9PLEO</name>
<feature type="transmembrane region" description="Helical" evidence="1">
    <location>
        <begin position="92"/>
        <end position="117"/>
    </location>
</feature>
<feature type="transmembrane region" description="Helical" evidence="1">
    <location>
        <begin position="137"/>
        <end position="155"/>
    </location>
</feature>
<keyword evidence="1" id="KW-0472">Membrane</keyword>
<keyword evidence="1" id="KW-0812">Transmembrane</keyword>
<keyword evidence="1" id="KW-1133">Transmembrane helix</keyword>
<evidence type="ECO:0000313" key="3">
    <source>
        <dbReference type="Proteomes" id="UP000799753"/>
    </source>
</evidence>
<dbReference type="EMBL" id="MU006796">
    <property type="protein sequence ID" value="KAF2636852.1"/>
    <property type="molecule type" value="Genomic_DNA"/>
</dbReference>
<feature type="transmembrane region" description="Helical" evidence="1">
    <location>
        <begin position="23"/>
        <end position="48"/>
    </location>
</feature>
<dbReference type="AlphaFoldDB" id="A0A6A6RNL8"/>
<protein>
    <recommendedName>
        <fullName evidence="4">MARVEL domain-containing protein</fullName>
    </recommendedName>
</protein>
<evidence type="ECO:0008006" key="4">
    <source>
        <dbReference type="Google" id="ProtNLM"/>
    </source>
</evidence>
<accession>A0A6A6RNL8</accession>
<proteinExistence type="predicted"/>
<dbReference type="OrthoDB" id="4167046at2759"/>
<reference evidence="2" key="1">
    <citation type="journal article" date="2020" name="Stud. Mycol.">
        <title>101 Dothideomycetes genomes: a test case for predicting lifestyles and emergence of pathogens.</title>
        <authorList>
            <person name="Haridas S."/>
            <person name="Albert R."/>
            <person name="Binder M."/>
            <person name="Bloem J."/>
            <person name="Labutti K."/>
            <person name="Salamov A."/>
            <person name="Andreopoulos B."/>
            <person name="Baker S."/>
            <person name="Barry K."/>
            <person name="Bills G."/>
            <person name="Bluhm B."/>
            <person name="Cannon C."/>
            <person name="Castanera R."/>
            <person name="Culley D."/>
            <person name="Daum C."/>
            <person name="Ezra D."/>
            <person name="Gonzalez J."/>
            <person name="Henrissat B."/>
            <person name="Kuo A."/>
            <person name="Liang C."/>
            <person name="Lipzen A."/>
            <person name="Lutzoni F."/>
            <person name="Magnuson J."/>
            <person name="Mondo S."/>
            <person name="Nolan M."/>
            <person name="Ohm R."/>
            <person name="Pangilinan J."/>
            <person name="Park H.-J."/>
            <person name="Ramirez L."/>
            <person name="Alfaro M."/>
            <person name="Sun H."/>
            <person name="Tritt A."/>
            <person name="Yoshinaga Y."/>
            <person name="Zwiers L.-H."/>
            <person name="Turgeon B."/>
            <person name="Goodwin S."/>
            <person name="Spatafora J."/>
            <person name="Crous P."/>
            <person name="Grigoriev I."/>
        </authorList>
    </citation>
    <scope>NUCLEOTIDE SEQUENCE</scope>
    <source>
        <strain evidence="2">CBS 473.64</strain>
    </source>
</reference>
<sequence>MTKYNFLSPGNQSSPWQGPPRHFFTVFTIKNVLIIVFAILIVVESVMYRKWANNQSYPNPLFGVRNTFPIVADAFLTIVTAPCIATNRWHPITALCTSILWTGVWLTGLVLNVIVPYASEISFTHDDTWMNICYAEAAFQAVIVILYCFMSVYSAKAVHGWRKTRAGGRTDIELRRVSNQSGWNDAAAKV</sequence>
<gene>
    <name evidence="2" type="ORF">P280DRAFT_459191</name>
</gene>
<dbReference type="Proteomes" id="UP000799753">
    <property type="component" value="Unassembled WGS sequence"/>
</dbReference>
<keyword evidence="3" id="KW-1185">Reference proteome</keyword>